<dbReference type="EMBL" id="LWHQ01000038">
    <property type="protein sequence ID" value="OAS22523.1"/>
    <property type="molecule type" value="Genomic_DNA"/>
</dbReference>
<name>A0A179S645_9HYPH</name>
<dbReference type="Proteomes" id="UP000078316">
    <property type="component" value="Unassembled WGS sequence"/>
</dbReference>
<sequence length="213" mass="23537">MADVDRIRAATERAIAAMKAHRDAGPSITGETPLLFHRVTPEPTPAGPTWREKTELDKAVASEAIRGRLPDVWTLLDIVESANPPGYLDDGSDVTLQARDSWQVSFFYDVGDLDYIDRITTPEGLVFSPWDWPAGAPGRQVLMNWRGVGDREWLLAHEDPIRTIDCTALQGDLAVDEDEKDGITFGRIDLIGGYLDWDASVVRRTPVPAKEAA</sequence>
<dbReference type="AlphaFoldDB" id="A0A179S645"/>
<dbReference type="STRING" id="427683.A5481_19205"/>
<protein>
    <submittedName>
        <fullName evidence="1">Uncharacterized protein</fullName>
    </submittedName>
</protein>
<dbReference type="OrthoDB" id="8456482at2"/>
<reference evidence="1 2" key="1">
    <citation type="submission" date="2016-04" db="EMBL/GenBank/DDBJ databases">
        <authorList>
            <person name="Evans L.H."/>
            <person name="Alamgir A."/>
            <person name="Owens N."/>
            <person name="Weber N.D."/>
            <person name="Virtaneva K."/>
            <person name="Barbian K."/>
            <person name="Babar A."/>
            <person name="Rosenke K."/>
        </authorList>
    </citation>
    <scope>NUCLEOTIDE SEQUENCE [LARGE SCALE GENOMIC DNA]</scope>
    <source>
        <strain evidence="1 2">PMB02</strain>
    </source>
</reference>
<accession>A0A179S645</accession>
<dbReference type="RefSeq" id="WP_048431824.1">
    <property type="nucleotide sequence ID" value="NZ_LWHQ01000038.1"/>
</dbReference>
<comment type="caution">
    <text evidence="1">The sequence shown here is derived from an EMBL/GenBank/DDBJ whole genome shotgun (WGS) entry which is preliminary data.</text>
</comment>
<evidence type="ECO:0000313" key="1">
    <source>
        <dbReference type="EMBL" id="OAS22523.1"/>
    </source>
</evidence>
<organism evidence="1 2">
    <name type="scientific">Methylobacterium platani</name>
    <dbReference type="NCBI Taxonomy" id="427683"/>
    <lineage>
        <taxon>Bacteria</taxon>
        <taxon>Pseudomonadati</taxon>
        <taxon>Pseudomonadota</taxon>
        <taxon>Alphaproteobacteria</taxon>
        <taxon>Hyphomicrobiales</taxon>
        <taxon>Methylobacteriaceae</taxon>
        <taxon>Methylobacterium</taxon>
    </lineage>
</organism>
<evidence type="ECO:0000313" key="2">
    <source>
        <dbReference type="Proteomes" id="UP000078316"/>
    </source>
</evidence>
<proteinExistence type="predicted"/>
<gene>
    <name evidence="1" type="ORF">A5481_19205</name>
</gene>